<reference evidence="1 2" key="1">
    <citation type="journal article" date="2014" name="Int. J. Syst. Evol. Microbiol.">
        <title>Complete genome sequence of Corynebacterium casei LMG S-19264T (=DSM 44701T), isolated from a smear-ripened cheese.</title>
        <authorList>
            <consortium name="US DOE Joint Genome Institute (JGI-PGF)"/>
            <person name="Walter F."/>
            <person name="Albersmeier A."/>
            <person name="Kalinowski J."/>
            <person name="Ruckert C."/>
        </authorList>
    </citation>
    <scope>NUCLEOTIDE SEQUENCE [LARGE SCALE GENOMIC DNA]</scope>
    <source>
        <strain evidence="1 2">NBRC 110095</strain>
    </source>
</reference>
<protein>
    <submittedName>
        <fullName evidence="1">Uncharacterized protein</fullName>
    </submittedName>
</protein>
<dbReference type="Proteomes" id="UP001156870">
    <property type="component" value="Unassembled WGS sequence"/>
</dbReference>
<gene>
    <name evidence="1" type="ORF">GCM10007877_00620</name>
</gene>
<keyword evidence="2" id="KW-1185">Reference proteome</keyword>
<organism evidence="1 2">
    <name type="scientific">Marinibactrum halimedae</name>
    <dbReference type="NCBI Taxonomy" id="1444977"/>
    <lineage>
        <taxon>Bacteria</taxon>
        <taxon>Pseudomonadati</taxon>
        <taxon>Pseudomonadota</taxon>
        <taxon>Gammaproteobacteria</taxon>
        <taxon>Cellvibrionales</taxon>
        <taxon>Cellvibrionaceae</taxon>
        <taxon>Marinibactrum</taxon>
    </lineage>
</organism>
<dbReference type="PROSITE" id="PS51257">
    <property type="entry name" value="PROKAR_LIPOPROTEIN"/>
    <property type="match status" value="1"/>
</dbReference>
<evidence type="ECO:0000313" key="2">
    <source>
        <dbReference type="Proteomes" id="UP001156870"/>
    </source>
</evidence>
<proteinExistence type="predicted"/>
<evidence type="ECO:0000313" key="1">
    <source>
        <dbReference type="EMBL" id="GLS24351.1"/>
    </source>
</evidence>
<dbReference type="EMBL" id="BSPD01000002">
    <property type="protein sequence ID" value="GLS24351.1"/>
    <property type="molecule type" value="Genomic_DNA"/>
</dbReference>
<comment type="caution">
    <text evidence="1">The sequence shown here is derived from an EMBL/GenBank/DDBJ whole genome shotgun (WGS) entry which is preliminary data.</text>
</comment>
<sequence length="55" mass="6069">MGSQNRIDYVIPSITSVTGYVLLASCSKNSARNPLDDLYSNLFSSETVLFNSMTF</sequence>
<accession>A0AA37WLZ9</accession>
<dbReference type="AlphaFoldDB" id="A0AA37WLZ9"/>
<name>A0AA37WLZ9_9GAMM</name>